<keyword evidence="3" id="KW-0732">Signal</keyword>
<dbReference type="GO" id="GO:0007156">
    <property type="term" value="P:homophilic cell adhesion via plasma membrane adhesion molecules"/>
    <property type="evidence" value="ECO:0007669"/>
    <property type="project" value="TreeGrafter"/>
</dbReference>
<sequence length="514" mass="57266">MCLNIVHVSSETSSKWCPRTRGSLRGETALLQCGAPRGHPEPSLLWKKDGKEMDLDGRRIRVVDGGNLMISDVRQHDEGRYQCVAHNLVGFRESPPATLTVHVKPMFNKEPQDVVALTGQKVVFECSVDGDPTPNVLWRREDGKMPVGRARILDDKSLLIDNVQTTDEGLYICDAENLVGSITARASLVVNCKYPRRYVSHTINTGFTYVRNISPASCIDKSQLAYDLTKPSEEADSMISETSSQFRRPRQNPEEITSPLDNSPPPTFLERPRDQKVSLNGVVEFHCSATGNPPPSVFWSKEGSQILMFSDNSNGHMHVNAHGTLRIQGVQREDEGYLVCNALSVAGSNSVRAFLQVTSVADLPPPIIQIGPANQTLPLHSMVTLHCKASSPEGEPPKIRWLKDGKMLQRNNLPGRYSLSSGGTLDIDGCGNKTRTQKQVCEIFNTKYPDRRISQSTVSRIENKFREFVNVTDIPKSSWKRILDDEQKFDILLDIQDNPHKPTRQVAADNDTID</sequence>
<feature type="region of interest" description="Disordered" evidence="9">
    <location>
        <begin position="230"/>
        <end position="270"/>
    </location>
</feature>
<keyword evidence="7" id="KW-1015">Disulfide bond</keyword>
<dbReference type="GO" id="GO:0007411">
    <property type="term" value="P:axon guidance"/>
    <property type="evidence" value="ECO:0007669"/>
    <property type="project" value="TreeGrafter"/>
</dbReference>
<feature type="domain" description="Ig-like" evidence="10">
    <location>
        <begin position="105"/>
        <end position="191"/>
    </location>
</feature>
<evidence type="ECO:0000256" key="7">
    <source>
        <dbReference type="ARBA" id="ARBA00023157"/>
    </source>
</evidence>
<dbReference type="Proteomes" id="UP001162162">
    <property type="component" value="Unassembled WGS sequence"/>
</dbReference>
<evidence type="ECO:0000313" key="12">
    <source>
        <dbReference type="Proteomes" id="UP001162162"/>
    </source>
</evidence>
<feature type="domain" description="Ig-like" evidence="10">
    <location>
        <begin position="266"/>
        <end position="358"/>
    </location>
</feature>
<dbReference type="GO" id="GO:0030424">
    <property type="term" value="C:axon"/>
    <property type="evidence" value="ECO:0007669"/>
    <property type="project" value="TreeGrafter"/>
</dbReference>
<dbReference type="InterPro" id="IPR003599">
    <property type="entry name" value="Ig_sub"/>
</dbReference>
<protein>
    <recommendedName>
        <fullName evidence="10">Ig-like domain-containing protein</fullName>
    </recommendedName>
</protein>
<dbReference type="InterPro" id="IPR013098">
    <property type="entry name" value="Ig_I-set"/>
</dbReference>
<dbReference type="SMART" id="SM00408">
    <property type="entry name" value="IGc2"/>
    <property type="match status" value="3"/>
</dbReference>
<comment type="subcellular location">
    <subcellularLocation>
        <location evidence="1">Membrane</location>
        <topology evidence="1">Single-pass membrane protein</topology>
    </subcellularLocation>
</comment>
<dbReference type="FunFam" id="2.60.40.10:FF:000189">
    <property type="entry name" value="Neogenin isoform 3"/>
    <property type="match status" value="1"/>
</dbReference>
<proteinExistence type="predicted"/>
<dbReference type="SUPFAM" id="SSF48726">
    <property type="entry name" value="Immunoglobulin"/>
    <property type="match status" value="4"/>
</dbReference>
<evidence type="ECO:0000256" key="4">
    <source>
        <dbReference type="ARBA" id="ARBA00022737"/>
    </source>
</evidence>
<dbReference type="AlphaFoldDB" id="A0AAV8YZF0"/>
<evidence type="ECO:0000313" key="11">
    <source>
        <dbReference type="EMBL" id="KAJ8957056.1"/>
    </source>
</evidence>
<keyword evidence="5" id="KW-1133">Transmembrane helix</keyword>
<dbReference type="PROSITE" id="PS50835">
    <property type="entry name" value="IG_LIKE"/>
    <property type="match status" value="4"/>
</dbReference>
<dbReference type="GO" id="GO:0070593">
    <property type="term" value="P:dendrite self-avoidance"/>
    <property type="evidence" value="ECO:0007669"/>
    <property type="project" value="TreeGrafter"/>
</dbReference>
<dbReference type="GO" id="GO:0098632">
    <property type="term" value="F:cell-cell adhesion mediator activity"/>
    <property type="evidence" value="ECO:0007669"/>
    <property type="project" value="TreeGrafter"/>
</dbReference>
<organism evidence="11 12">
    <name type="scientific">Aromia moschata</name>
    <dbReference type="NCBI Taxonomy" id="1265417"/>
    <lineage>
        <taxon>Eukaryota</taxon>
        <taxon>Metazoa</taxon>
        <taxon>Ecdysozoa</taxon>
        <taxon>Arthropoda</taxon>
        <taxon>Hexapoda</taxon>
        <taxon>Insecta</taxon>
        <taxon>Pterygota</taxon>
        <taxon>Neoptera</taxon>
        <taxon>Endopterygota</taxon>
        <taxon>Coleoptera</taxon>
        <taxon>Polyphaga</taxon>
        <taxon>Cucujiformia</taxon>
        <taxon>Chrysomeloidea</taxon>
        <taxon>Cerambycidae</taxon>
        <taxon>Cerambycinae</taxon>
        <taxon>Callichromatini</taxon>
        <taxon>Aromia</taxon>
    </lineage>
</organism>
<evidence type="ECO:0000256" key="6">
    <source>
        <dbReference type="ARBA" id="ARBA00023136"/>
    </source>
</evidence>
<dbReference type="InterPro" id="IPR036179">
    <property type="entry name" value="Ig-like_dom_sf"/>
</dbReference>
<feature type="domain" description="Ig-like" evidence="10">
    <location>
        <begin position="365"/>
        <end position="459"/>
    </location>
</feature>
<gene>
    <name evidence="11" type="ORF">NQ318_007267</name>
</gene>
<dbReference type="Pfam" id="PF07679">
    <property type="entry name" value="I-set"/>
    <property type="match status" value="2"/>
</dbReference>
<dbReference type="SMART" id="SM00409">
    <property type="entry name" value="IG"/>
    <property type="match status" value="4"/>
</dbReference>
<dbReference type="Pfam" id="PF13927">
    <property type="entry name" value="Ig_3"/>
    <property type="match status" value="1"/>
</dbReference>
<name>A0AAV8YZF0_9CUCU</name>
<reference evidence="11" key="1">
    <citation type="journal article" date="2023" name="Insect Mol. Biol.">
        <title>Genome sequencing provides insights into the evolution of gene families encoding plant cell wall-degrading enzymes in longhorned beetles.</title>
        <authorList>
            <person name="Shin N.R."/>
            <person name="Okamura Y."/>
            <person name="Kirsch R."/>
            <person name="Pauchet Y."/>
        </authorList>
    </citation>
    <scope>NUCLEOTIDE SEQUENCE</scope>
    <source>
        <strain evidence="11">AMC_N1</strain>
    </source>
</reference>
<evidence type="ECO:0000256" key="3">
    <source>
        <dbReference type="ARBA" id="ARBA00022729"/>
    </source>
</evidence>
<dbReference type="FunFam" id="2.60.40.10:FF:000008">
    <property type="entry name" value="roundabout homolog 2 isoform X2"/>
    <property type="match status" value="1"/>
</dbReference>
<keyword evidence="12" id="KW-1185">Reference proteome</keyword>
<evidence type="ECO:0000256" key="1">
    <source>
        <dbReference type="ARBA" id="ARBA00004167"/>
    </source>
</evidence>
<dbReference type="GO" id="GO:0005886">
    <property type="term" value="C:plasma membrane"/>
    <property type="evidence" value="ECO:0007669"/>
    <property type="project" value="TreeGrafter"/>
</dbReference>
<accession>A0AAV8YZF0</accession>
<keyword evidence="2" id="KW-0812">Transmembrane</keyword>
<evidence type="ECO:0000256" key="8">
    <source>
        <dbReference type="ARBA" id="ARBA00023319"/>
    </source>
</evidence>
<dbReference type="PANTHER" id="PTHR10075:SF100">
    <property type="entry name" value="FASCICLIN-2"/>
    <property type="match status" value="1"/>
</dbReference>
<evidence type="ECO:0000259" key="10">
    <source>
        <dbReference type="PROSITE" id="PS50835"/>
    </source>
</evidence>
<feature type="domain" description="Ig-like" evidence="10">
    <location>
        <begin position="26"/>
        <end position="100"/>
    </location>
</feature>
<comment type="caution">
    <text evidence="11">The sequence shown here is derived from an EMBL/GenBank/DDBJ whole genome shotgun (WGS) entry which is preliminary data.</text>
</comment>
<evidence type="ECO:0000256" key="2">
    <source>
        <dbReference type="ARBA" id="ARBA00022692"/>
    </source>
</evidence>
<keyword evidence="8" id="KW-0393">Immunoglobulin domain</keyword>
<evidence type="ECO:0000256" key="9">
    <source>
        <dbReference type="SAM" id="MobiDB-lite"/>
    </source>
</evidence>
<keyword evidence="4" id="KW-0677">Repeat</keyword>
<dbReference type="InterPro" id="IPR007110">
    <property type="entry name" value="Ig-like_dom"/>
</dbReference>
<dbReference type="PANTHER" id="PTHR10075">
    <property type="entry name" value="BASIGIN RELATED"/>
    <property type="match status" value="1"/>
</dbReference>
<evidence type="ECO:0000256" key="5">
    <source>
        <dbReference type="ARBA" id="ARBA00022989"/>
    </source>
</evidence>
<keyword evidence="6" id="KW-0472">Membrane</keyword>
<dbReference type="EMBL" id="JAPWTK010000025">
    <property type="protein sequence ID" value="KAJ8957056.1"/>
    <property type="molecule type" value="Genomic_DNA"/>
</dbReference>
<dbReference type="Gene3D" id="2.60.40.10">
    <property type="entry name" value="Immunoglobulins"/>
    <property type="match status" value="4"/>
</dbReference>
<dbReference type="FunFam" id="2.60.40.10:FF:000053">
    <property type="entry name" value="Roundabout guidance receptor 1"/>
    <property type="match status" value="1"/>
</dbReference>
<dbReference type="InterPro" id="IPR003598">
    <property type="entry name" value="Ig_sub2"/>
</dbReference>
<dbReference type="InterPro" id="IPR013783">
    <property type="entry name" value="Ig-like_fold"/>
</dbReference>